<evidence type="ECO:0000256" key="1">
    <source>
        <dbReference type="ARBA" id="ARBA00010641"/>
    </source>
</evidence>
<dbReference type="Gene3D" id="1.10.1740.10">
    <property type="match status" value="1"/>
</dbReference>
<keyword evidence="3" id="KW-0731">Sigma factor</keyword>
<dbReference type="NCBIfam" id="TIGR02937">
    <property type="entry name" value="sigma70-ECF"/>
    <property type="match status" value="1"/>
</dbReference>
<dbReference type="InterPro" id="IPR013324">
    <property type="entry name" value="RNA_pol_sigma_r3/r4-like"/>
</dbReference>
<dbReference type="SUPFAM" id="SSF88659">
    <property type="entry name" value="Sigma3 and sigma4 domains of RNA polymerase sigma factors"/>
    <property type="match status" value="1"/>
</dbReference>
<organism evidence="7 8">
    <name type="scientific">Undibacterium arcticum</name>
    <dbReference type="NCBI Taxonomy" id="1762892"/>
    <lineage>
        <taxon>Bacteria</taxon>
        <taxon>Pseudomonadati</taxon>
        <taxon>Pseudomonadota</taxon>
        <taxon>Betaproteobacteria</taxon>
        <taxon>Burkholderiales</taxon>
        <taxon>Oxalobacteraceae</taxon>
        <taxon>Undibacterium</taxon>
    </lineage>
</organism>
<dbReference type="EMBL" id="JBHRTP010000011">
    <property type="protein sequence ID" value="MFC3107358.1"/>
    <property type="molecule type" value="Genomic_DNA"/>
</dbReference>
<dbReference type="PANTHER" id="PTHR43133">
    <property type="entry name" value="RNA POLYMERASE ECF-TYPE SIGMA FACTO"/>
    <property type="match status" value="1"/>
</dbReference>
<dbReference type="Proteomes" id="UP001595530">
    <property type="component" value="Unassembled WGS sequence"/>
</dbReference>
<protein>
    <submittedName>
        <fullName evidence="7">Sigma-70 family RNA polymerase sigma factor</fullName>
    </submittedName>
</protein>
<name>A0ABV7EX63_9BURK</name>
<dbReference type="PANTHER" id="PTHR43133:SF51">
    <property type="entry name" value="RNA POLYMERASE SIGMA FACTOR"/>
    <property type="match status" value="1"/>
</dbReference>
<keyword evidence="4" id="KW-0804">Transcription</keyword>
<dbReference type="InterPro" id="IPR036388">
    <property type="entry name" value="WH-like_DNA-bd_sf"/>
</dbReference>
<comment type="caution">
    <text evidence="7">The sequence shown here is derived from an EMBL/GenBank/DDBJ whole genome shotgun (WGS) entry which is preliminary data.</text>
</comment>
<sequence length="168" mass="19656">MFSRPSERQFEQTVRAYSADLYRYAYWLCHDRFVAEDLVQQTFERAWKHWRDLHDMACVKSWLITILRREHARLYQRMRLDTVDDDPETLDLPSCVQADSQLELEQMVEALPLAYREPLLLQTLGGYSCTEIAAMLGTSVGAVMTRLTRARHALRAHLAALEQTRIPK</sequence>
<dbReference type="Gene3D" id="1.10.10.10">
    <property type="entry name" value="Winged helix-like DNA-binding domain superfamily/Winged helix DNA-binding domain"/>
    <property type="match status" value="1"/>
</dbReference>
<evidence type="ECO:0000256" key="4">
    <source>
        <dbReference type="ARBA" id="ARBA00023163"/>
    </source>
</evidence>
<dbReference type="CDD" id="cd06171">
    <property type="entry name" value="Sigma70_r4"/>
    <property type="match status" value="1"/>
</dbReference>
<keyword evidence="2" id="KW-0805">Transcription regulation</keyword>
<evidence type="ECO:0000256" key="3">
    <source>
        <dbReference type="ARBA" id="ARBA00023082"/>
    </source>
</evidence>
<dbReference type="InterPro" id="IPR007627">
    <property type="entry name" value="RNA_pol_sigma70_r2"/>
</dbReference>
<proteinExistence type="inferred from homology"/>
<dbReference type="InterPro" id="IPR014284">
    <property type="entry name" value="RNA_pol_sigma-70_dom"/>
</dbReference>
<reference evidence="8" key="1">
    <citation type="journal article" date="2019" name="Int. J. Syst. Evol. Microbiol.">
        <title>The Global Catalogue of Microorganisms (GCM) 10K type strain sequencing project: providing services to taxonomists for standard genome sequencing and annotation.</title>
        <authorList>
            <consortium name="The Broad Institute Genomics Platform"/>
            <consortium name="The Broad Institute Genome Sequencing Center for Infectious Disease"/>
            <person name="Wu L."/>
            <person name="Ma J."/>
        </authorList>
    </citation>
    <scope>NUCLEOTIDE SEQUENCE [LARGE SCALE GENOMIC DNA]</scope>
    <source>
        <strain evidence="8">KCTC 42986</strain>
    </source>
</reference>
<evidence type="ECO:0000259" key="6">
    <source>
        <dbReference type="Pfam" id="PF08281"/>
    </source>
</evidence>
<dbReference type="Pfam" id="PF08281">
    <property type="entry name" value="Sigma70_r4_2"/>
    <property type="match status" value="1"/>
</dbReference>
<evidence type="ECO:0000256" key="2">
    <source>
        <dbReference type="ARBA" id="ARBA00023015"/>
    </source>
</evidence>
<comment type="similarity">
    <text evidence="1">Belongs to the sigma-70 factor family. ECF subfamily.</text>
</comment>
<feature type="domain" description="RNA polymerase sigma factor 70 region 4 type 2" evidence="6">
    <location>
        <begin position="102"/>
        <end position="153"/>
    </location>
</feature>
<evidence type="ECO:0000313" key="8">
    <source>
        <dbReference type="Proteomes" id="UP001595530"/>
    </source>
</evidence>
<evidence type="ECO:0000313" key="7">
    <source>
        <dbReference type="EMBL" id="MFC3107358.1"/>
    </source>
</evidence>
<dbReference type="InterPro" id="IPR039425">
    <property type="entry name" value="RNA_pol_sigma-70-like"/>
</dbReference>
<dbReference type="InterPro" id="IPR013325">
    <property type="entry name" value="RNA_pol_sigma_r2"/>
</dbReference>
<dbReference type="SUPFAM" id="SSF88946">
    <property type="entry name" value="Sigma2 domain of RNA polymerase sigma factors"/>
    <property type="match status" value="1"/>
</dbReference>
<keyword evidence="8" id="KW-1185">Reference proteome</keyword>
<evidence type="ECO:0000259" key="5">
    <source>
        <dbReference type="Pfam" id="PF04542"/>
    </source>
</evidence>
<feature type="domain" description="RNA polymerase sigma-70 region 2" evidence="5">
    <location>
        <begin position="14"/>
        <end position="73"/>
    </location>
</feature>
<gene>
    <name evidence="7" type="ORF">ACFOFO_05185</name>
</gene>
<dbReference type="Pfam" id="PF04542">
    <property type="entry name" value="Sigma70_r2"/>
    <property type="match status" value="1"/>
</dbReference>
<dbReference type="InterPro" id="IPR013249">
    <property type="entry name" value="RNA_pol_sigma70_r4_t2"/>
</dbReference>
<accession>A0ABV7EX63</accession>
<dbReference type="RefSeq" id="WP_390324464.1">
    <property type="nucleotide sequence ID" value="NZ_JBHRTP010000011.1"/>
</dbReference>